<keyword evidence="3" id="KW-1185">Reference proteome</keyword>
<keyword evidence="1" id="KW-1133">Transmembrane helix</keyword>
<accession>A0A3R9WI04</accession>
<dbReference type="AlphaFoldDB" id="A0A3R9WI04"/>
<keyword evidence="1" id="KW-0472">Membrane</keyword>
<proteinExistence type="predicted"/>
<evidence type="ECO:0000313" key="3">
    <source>
        <dbReference type="Proteomes" id="UP000269669"/>
    </source>
</evidence>
<feature type="transmembrane region" description="Helical" evidence="1">
    <location>
        <begin position="46"/>
        <end position="67"/>
    </location>
</feature>
<dbReference type="Proteomes" id="UP000269669">
    <property type="component" value="Unassembled WGS sequence"/>
</dbReference>
<protein>
    <submittedName>
        <fullName evidence="2">Uncharacterized protein</fullName>
    </submittedName>
</protein>
<organism evidence="2 3">
    <name type="scientific">Edaphobacter aggregans</name>
    <dbReference type="NCBI Taxonomy" id="570835"/>
    <lineage>
        <taxon>Bacteria</taxon>
        <taxon>Pseudomonadati</taxon>
        <taxon>Acidobacteriota</taxon>
        <taxon>Terriglobia</taxon>
        <taxon>Terriglobales</taxon>
        <taxon>Acidobacteriaceae</taxon>
        <taxon>Edaphobacter</taxon>
    </lineage>
</organism>
<dbReference type="OrthoDB" id="122424at2"/>
<dbReference type="RefSeq" id="WP_125486129.1">
    <property type="nucleotide sequence ID" value="NZ_RSDW01000001.1"/>
</dbReference>
<name>A0A3R9WI04_9BACT</name>
<comment type="caution">
    <text evidence="2">The sequence shown here is derived from an EMBL/GenBank/DDBJ whole genome shotgun (WGS) entry which is preliminary data.</text>
</comment>
<reference evidence="2 3" key="1">
    <citation type="submission" date="2018-12" db="EMBL/GenBank/DDBJ databases">
        <title>Sequencing of bacterial isolates from soil warming experiment in Harvard Forest, Massachusetts, USA.</title>
        <authorList>
            <person name="Deangelis K."/>
        </authorList>
    </citation>
    <scope>NUCLEOTIDE SEQUENCE [LARGE SCALE GENOMIC DNA]</scope>
    <source>
        <strain evidence="2 3">EB153</strain>
    </source>
</reference>
<dbReference type="EMBL" id="RSDW01000001">
    <property type="protein sequence ID" value="RSL17669.1"/>
    <property type="molecule type" value="Genomic_DNA"/>
</dbReference>
<evidence type="ECO:0000256" key="1">
    <source>
        <dbReference type="SAM" id="Phobius"/>
    </source>
</evidence>
<evidence type="ECO:0000313" key="2">
    <source>
        <dbReference type="EMBL" id="RSL17669.1"/>
    </source>
</evidence>
<gene>
    <name evidence="2" type="ORF">EDE15_3205</name>
</gene>
<keyword evidence="1" id="KW-0812">Transmembrane</keyword>
<sequence>MRKSAEDAISQVLEGLRDVEAPIGMERRILDAVLDRASVRSVRMPLWAWSAALACAMVACIAVAAVYRTARVPVPSMHSVLVDRTPKADLETPVRSVPTVLAAQSVRSKTNENGKRAKVARDNDAAALREMHAASFPAPPMPLTEQEKLLLRIAHRRDPEQLAMLNQELRDKREADSNAEFQKFFEPTITGDSE</sequence>